<proteinExistence type="predicted"/>
<feature type="transmembrane region" description="Helical" evidence="1">
    <location>
        <begin position="116"/>
        <end position="136"/>
    </location>
</feature>
<keyword evidence="1" id="KW-1133">Transmembrane helix</keyword>
<dbReference type="AlphaFoldDB" id="A0A142NJN0"/>
<reference evidence="3" key="1">
    <citation type="submission" date="2016-03" db="EMBL/GenBank/DDBJ databases">
        <authorList>
            <person name="Ploux O."/>
        </authorList>
    </citation>
    <scope>NUCLEOTIDE SEQUENCE [LARGE SCALE GENOMIC DNA]</scope>
    <source>
        <strain evidence="3">BS258</strain>
    </source>
</reference>
<feature type="transmembrane region" description="Helical" evidence="1">
    <location>
        <begin position="64"/>
        <end position="83"/>
    </location>
</feature>
<evidence type="ECO:0000313" key="3">
    <source>
        <dbReference type="Proteomes" id="UP000075950"/>
    </source>
</evidence>
<name>A0A142NJN0_BRELN</name>
<sequence length="181" mass="20082">MLFYIVAGEVLFWFVLLAGVCARYLLRWRTVSTVLLAATPLIDIVIVVLTYIDLNRGATSDFSHGMAAFYVGFSIVFGPEAIARVDRRFARRHSDLSEAELSAVPTRTSLAYWLRCLNASAITIVLLAIGIAIAGLADSFWLIYWVIVAVFTALAWGIVGPLRDRRRRSNRDDATPDDSPS</sequence>
<gene>
    <name evidence="2" type="ORF">A2T55_03540</name>
</gene>
<feature type="transmembrane region" description="Helical" evidence="1">
    <location>
        <begin position="6"/>
        <end position="26"/>
    </location>
</feature>
<dbReference type="EMBL" id="CP014869">
    <property type="protein sequence ID" value="AMT92975.1"/>
    <property type="molecule type" value="Genomic_DNA"/>
</dbReference>
<accession>A0A142NJN0</accession>
<organism evidence="2 3">
    <name type="scientific">Brevibacterium linens</name>
    <dbReference type="NCBI Taxonomy" id="1703"/>
    <lineage>
        <taxon>Bacteria</taxon>
        <taxon>Bacillati</taxon>
        <taxon>Actinomycetota</taxon>
        <taxon>Actinomycetes</taxon>
        <taxon>Micrococcales</taxon>
        <taxon>Brevibacteriaceae</taxon>
        <taxon>Brevibacterium</taxon>
    </lineage>
</organism>
<dbReference type="RefSeq" id="WP_062860903.1">
    <property type="nucleotide sequence ID" value="NZ_CP014869.1"/>
</dbReference>
<evidence type="ECO:0000256" key="1">
    <source>
        <dbReference type="SAM" id="Phobius"/>
    </source>
</evidence>
<evidence type="ECO:0000313" key="2">
    <source>
        <dbReference type="EMBL" id="AMT92975.1"/>
    </source>
</evidence>
<dbReference type="KEGG" id="bly:A2T55_03540"/>
<feature type="transmembrane region" description="Helical" evidence="1">
    <location>
        <begin position="33"/>
        <end position="52"/>
    </location>
</feature>
<keyword evidence="1" id="KW-0472">Membrane</keyword>
<dbReference type="Proteomes" id="UP000075950">
    <property type="component" value="Chromosome"/>
</dbReference>
<feature type="transmembrane region" description="Helical" evidence="1">
    <location>
        <begin position="142"/>
        <end position="162"/>
    </location>
</feature>
<protein>
    <submittedName>
        <fullName evidence="2">Uncharacterized protein</fullName>
    </submittedName>
</protein>
<keyword evidence="1" id="KW-0812">Transmembrane</keyword>